<dbReference type="Gene3D" id="3.40.630.30">
    <property type="match status" value="1"/>
</dbReference>
<protein>
    <submittedName>
        <fullName evidence="2">UDP-4-amino-4, 6-dideoxy-N-acetyl-beta-L-altrosamine N-acetyltransferase</fullName>
    </submittedName>
</protein>
<dbReference type="AlphaFoldDB" id="A0A2M7G678"/>
<evidence type="ECO:0000313" key="2">
    <source>
        <dbReference type="EMBL" id="PIW17449.1"/>
    </source>
</evidence>
<reference evidence="2 3" key="1">
    <citation type="submission" date="2017-09" db="EMBL/GenBank/DDBJ databases">
        <title>Depth-based differentiation of microbial function through sediment-hosted aquifers and enrichment of novel symbionts in the deep terrestrial subsurface.</title>
        <authorList>
            <person name="Probst A.J."/>
            <person name="Ladd B."/>
            <person name="Jarett J.K."/>
            <person name="Geller-Mcgrath D.E."/>
            <person name="Sieber C.M."/>
            <person name="Emerson J.B."/>
            <person name="Anantharaman K."/>
            <person name="Thomas B.C."/>
            <person name="Malmstrom R."/>
            <person name="Stieglmeier M."/>
            <person name="Klingl A."/>
            <person name="Woyke T."/>
            <person name="Ryan C.M."/>
            <person name="Banfield J.F."/>
        </authorList>
    </citation>
    <scope>NUCLEOTIDE SEQUENCE [LARGE SCALE GENOMIC DNA]</scope>
    <source>
        <strain evidence="2">CG17_big_fil_post_rev_8_21_14_2_50_48_46</strain>
    </source>
</reference>
<dbReference type="PANTHER" id="PTHR43415:SF3">
    <property type="entry name" value="GNAT-FAMILY ACETYLTRANSFERASE"/>
    <property type="match status" value="1"/>
</dbReference>
<comment type="caution">
    <text evidence="2">The sequence shown here is derived from an EMBL/GenBank/DDBJ whole genome shotgun (WGS) entry which is preliminary data.</text>
</comment>
<dbReference type="GO" id="GO:0016747">
    <property type="term" value="F:acyltransferase activity, transferring groups other than amino-acyl groups"/>
    <property type="evidence" value="ECO:0007669"/>
    <property type="project" value="InterPro"/>
</dbReference>
<dbReference type="SUPFAM" id="SSF55729">
    <property type="entry name" value="Acyl-CoA N-acyltransferases (Nat)"/>
    <property type="match status" value="1"/>
</dbReference>
<evidence type="ECO:0000313" key="3">
    <source>
        <dbReference type="Proteomes" id="UP000231019"/>
    </source>
</evidence>
<name>A0A2M7G678_9BACT</name>
<accession>A0A2M7G678</accession>
<proteinExistence type="predicted"/>
<dbReference type="InterPro" id="IPR016181">
    <property type="entry name" value="Acyl_CoA_acyltransferase"/>
</dbReference>
<dbReference type="Proteomes" id="UP000231019">
    <property type="component" value="Unassembled WGS sequence"/>
</dbReference>
<dbReference type="PROSITE" id="PS51186">
    <property type="entry name" value="GNAT"/>
    <property type="match status" value="1"/>
</dbReference>
<dbReference type="PANTHER" id="PTHR43415">
    <property type="entry name" value="SPERMIDINE N(1)-ACETYLTRANSFERASE"/>
    <property type="match status" value="1"/>
</dbReference>
<feature type="domain" description="N-acetyltransferase" evidence="1">
    <location>
        <begin position="2"/>
        <end position="167"/>
    </location>
</feature>
<keyword evidence="2" id="KW-0808">Transferase</keyword>
<evidence type="ECO:0000259" key="1">
    <source>
        <dbReference type="PROSITE" id="PS51186"/>
    </source>
</evidence>
<dbReference type="EMBL" id="PFFQ01000023">
    <property type="protein sequence ID" value="PIW17449.1"/>
    <property type="molecule type" value="Genomic_DNA"/>
</dbReference>
<gene>
    <name evidence="2" type="ORF">COW36_08090</name>
</gene>
<dbReference type="Pfam" id="PF13302">
    <property type="entry name" value="Acetyltransf_3"/>
    <property type="match status" value="1"/>
</dbReference>
<dbReference type="InterPro" id="IPR000182">
    <property type="entry name" value="GNAT_dom"/>
</dbReference>
<sequence>MIFLRELTRSDLQNTLRWRQDPLLVENLGEPFRYINPETEAAWFEAYLQNRAQNVRLAICESETQTHIGNLNLTQIHAVHRSAEFSILIGEAEARGKNYGTLATRLGLKHAFEDLHLNRVYLQHREDNLAAHTLYLKTGFQVEGCLRQAYFKQGHYLNAVVMSILAEDYFRNSTSTC</sequence>
<organism evidence="2 3">
    <name type="scientific">bacterium (Candidatus Blackallbacteria) CG17_big_fil_post_rev_8_21_14_2_50_48_46</name>
    <dbReference type="NCBI Taxonomy" id="2014261"/>
    <lineage>
        <taxon>Bacteria</taxon>
        <taxon>Candidatus Blackallbacteria</taxon>
    </lineage>
</organism>